<name>A0A1F6D230_HANXR</name>
<evidence type="ECO:0008006" key="3">
    <source>
        <dbReference type="Google" id="ProtNLM"/>
    </source>
</evidence>
<evidence type="ECO:0000313" key="2">
    <source>
        <dbReference type="Proteomes" id="UP000178606"/>
    </source>
</evidence>
<gene>
    <name evidence="1" type="ORF">A3F84_18760</name>
</gene>
<dbReference type="AlphaFoldDB" id="A0A1F6D230"/>
<sequence length="69" mass="7840">MQDAITKSYEVRGGAPMEPRYLKIDARQLEPGAYRLMLRVTDLLAGRGVSKTKEFRIVEDVAHRDVSHP</sequence>
<comment type="caution">
    <text evidence="1">The sequence shown here is derived from an EMBL/GenBank/DDBJ whole genome shotgun (WGS) entry which is preliminary data.</text>
</comment>
<proteinExistence type="predicted"/>
<reference evidence="1 2" key="1">
    <citation type="journal article" date="2016" name="Nat. Commun.">
        <title>Thousands of microbial genomes shed light on interconnected biogeochemical processes in an aquifer system.</title>
        <authorList>
            <person name="Anantharaman K."/>
            <person name="Brown C.T."/>
            <person name="Hug L.A."/>
            <person name="Sharon I."/>
            <person name="Castelle C.J."/>
            <person name="Probst A.J."/>
            <person name="Thomas B.C."/>
            <person name="Singh A."/>
            <person name="Wilkins M.J."/>
            <person name="Karaoz U."/>
            <person name="Brodie E.L."/>
            <person name="Williams K.H."/>
            <person name="Hubbard S.S."/>
            <person name="Banfield J.F."/>
        </authorList>
    </citation>
    <scope>NUCLEOTIDE SEQUENCE [LARGE SCALE GENOMIC DNA]</scope>
    <source>
        <strain evidence="2">RIFCSPLOWO2_12_FULL_64_10</strain>
    </source>
</reference>
<dbReference type="EMBL" id="MFKF01000075">
    <property type="protein sequence ID" value="OGG55489.1"/>
    <property type="molecule type" value="Genomic_DNA"/>
</dbReference>
<organism evidence="1 2">
    <name type="scientific">Handelsmanbacteria sp. (strain RIFCSPLOWO2_12_FULL_64_10)</name>
    <dbReference type="NCBI Taxonomy" id="1817868"/>
    <lineage>
        <taxon>Bacteria</taxon>
        <taxon>Candidatus Handelsmaniibacteriota</taxon>
    </lineage>
</organism>
<protein>
    <recommendedName>
        <fullName evidence="3">Malectin domain-containing protein</fullName>
    </recommendedName>
</protein>
<evidence type="ECO:0000313" key="1">
    <source>
        <dbReference type="EMBL" id="OGG55489.1"/>
    </source>
</evidence>
<dbReference type="Proteomes" id="UP000178606">
    <property type="component" value="Unassembled WGS sequence"/>
</dbReference>
<accession>A0A1F6D230</accession>